<evidence type="ECO:0000256" key="2">
    <source>
        <dbReference type="ARBA" id="ARBA00022723"/>
    </source>
</evidence>
<keyword evidence="6" id="KW-0804">Transcription</keyword>
<evidence type="ECO:0000313" key="12">
    <source>
        <dbReference type="EMBL" id="OZJ02860.1"/>
    </source>
</evidence>
<feature type="domain" description="C2H2-type" evidence="11">
    <location>
        <begin position="465"/>
        <end position="494"/>
    </location>
</feature>
<dbReference type="PANTHER" id="PTHR47427">
    <property type="entry name" value="PROTEIN STE12"/>
    <property type="match status" value="1"/>
</dbReference>
<dbReference type="SMART" id="SM00355">
    <property type="entry name" value="ZnF_C2H2"/>
    <property type="match status" value="2"/>
</dbReference>
<evidence type="ECO:0000259" key="11">
    <source>
        <dbReference type="PROSITE" id="PS50157"/>
    </source>
</evidence>
<dbReference type="FunFam" id="3.30.160.60:FF:002343">
    <property type="entry name" value="Zinc finger protein 33A"/>
    <property type="match status" value="1"/>
</dbReference>
<keyword evidence="7" id="KW-0539">Nucleus</keyword>
<dbReference type="OrthoDB" id="1095242at2759"/>
<feature type="compositionally biased region" description="Polar residues" evidence="10">
    <location>
        <begin position="207"/>
        <end position="218"/>
    </location>
</feature>
<accession>A0A261XWY6</accession>
<dbReference type="GO" id="GO:1990527">
    <property type="term" value="C:Tec1p-Ste12p-Dig1p complex"/>
    <property type="evidence" value="ECO:0007669"/>
    <property type="project" value="TreeGrafter"/>
</dbReference>
<dbReference type="Pfam" id="PF00096">
    <property type="entry name" value="zf-C2H2"/>
    <property type="match status" value="1"/>
</dbReference>
<evidence type="ECO:0000256" key="7">
    <source>
        <dbReference type="ARBA" id="ARBA00023242"/>
    </source>
</evidence>
<comment type="caution">
    <text evidence="12">The sequence shown here is derived from an EMBL/GenBank/DDBJ whole genome shotgun (WGS) entry which is preliminary data.</text>
</comment>
<evidence type="ECO:0000313" key="13">
    <source>
        <dbReference type="Proteomes" id="UP000242875"/>
    </source>
</evidence>
<feature type="region of interest" description="Disordered" evidence="10">
    <location>
        <begin position="386"/>
        <end position="460"/>
    </location>
</feature>
<keyword evidence="4" id="KW-0862">Zinc</keyword>
<comment type="similarity">
    <text evidence="8">Belongs to the STE12 transcription factor family.</text>
</comment>
<keyword evidence="5" id="KW-0805">Transcription regulation</keyword>
<evidence type="ECO:0000256" key="3">
    <source>
        <dbReference type="ARBA" id="ARBA00022771"/>
    </source>
</evidence>
<protein>
    <recommendedName>
        <fullName evidence="11">C2H2-type domain-containing protein</fullName>
    </recommendedName>
</protein>
<feature type="compositionally biased region" description="Low complexity" evidence="10">
    <location>
        <begin position="402"/>
        <end position="417"/>
    </location>
</feature>
<evidence type="ECO:0000256" key="10">
    <source>
        <dbReference type="SAM" id="MobiDB-lite"/>
    </source>
</evidence>
<dbReference type="GO" id="GO:1990526">
    <property type="term" value="C:Ste12p-Dig1p-Dig2p complex"/>
    <property type="evidence" value="ECO:0007669"/>
    <property type="project" value="TreeGrafter"/>
</dbReference>
<name>A0A261XWY6_9FUNG</name>
<dbReference type="Proteomes" id="UP000242875">
    <property type="component" value="Unassembled WGS sequence"/>
</dbReference>
<dbReference type="Gene3D" id="3.30.160.60">
    <property type="entry name" value="Classic Zinc Finger"/>
    <property type="match status" value="2"/>
</dbReference>
<dbReference type="InterPro" id="IPR013087">
    <property type="entry name" value="Znf_C2H2_type"/>
</dbReference>
<dbReference type="GO" id="GO:0003700">
    <property type="term" value="F:DNA-binding transcription factor activity"/>
    <property type="evidence" value="ECO:0007669"/>
    <property type="project" value="InterPro"/>
</dbReference>
<dbReference type="InterPro" id="IPR003120">
    <property type="entry name" value="Ste12"/>
</dbReference>
<keyword evidence="3 9" id="KW-0863">Zinc-finger</keyword>
<evidence type="ECO:0000256" key="5">
    <source>
        <dbReference type="ARBA" id="ARBA00023015"/>
    </source>
</evidence>
<feature type="region of interest" description="Disordered" evidence="10">
    <location>
        <begin position="168"/>
        <end position="222"/>
    </location>
</feature>
<dbReference type="SMART" id="SM00424">
    <property type="entry name" value="STE"/>
    <property type="match status" value="1"/>
</dbReference>
<evidence type="ECO:0000256" key="4">
    <source>
        <dbReference type="ARBA" id="ARBA00022833"/>
    </source>
</evidence>
<evidence type="ECO:0000256" key="9">
    <source>
        <dbReference type="PROSITE-ProRule" id="PRU00042"/>
    </source>
</evidence>
<dbReference type="InterPro" id="IPR036236">
    <property type="entry name" value="Znf_C2H2_sf"/>
</dbReference>
<dbReference type="InterPro" id="IPR052127">
    <property type="entry name" value="STE12_transcription_factor"/>
</dbReference>
<dbReference type="SUPFAM" id="SSF57667">
    <property type="entry name" value="beta-beta-alpha zinc fingers"/>
    <property type="match status" value="1"/>
</dbReference>
<comment type="subcellular location">
    <subcellularLocation>
        <location evidence="1">Nucleus</location>
    </subcellularLocation>
</comment>
<dbReference type="GO" id="GO:0008270">
    <property type="term" value="F:zinc ion binding"/>
    <property type="evidence" value="ECO:0007669"/>
    <property type="project" value="UniProtKB-KW"/>
</dbReference>
<evidence type="ECO:0000256" key="1">
    <source>
        <dbReference type="ARBA" id="ARBA00004123"/>
    </source>
</evidence>
<organism evidence="12 13">
    <name type="scientific">Bifiguratus adelaidae</name>
    <dbReference type="NCBI Taxonomy" id="1938954"/>
    <lineage>
        <taxon>Eukaryota</taxon>
        <taxon>Fungi</taxon>
        <taxon>Fungi incertae sedis</taxon>
        <taxon>Mucoromycota</taxon>
        <taxon>Mucoromycotina</taxon>
        <taxon>Endogonomycetes</taxon>
        <taxon>Endogonales</taxon>
        <taxon>Endogonales incertae sedis</taxon>
        <taxon>Bifiguratus</taxon>
    </lineage>
</organism>
<keyword evidence="13" id="KW-1185">Reference proteome</keyword>
<evidence type="ECO:0000256" key="8">
    <source>
        <dbReference type="ARBA" id="ARBA00024345"/>
    </source>
</evidence>
<proteinExistence type="inferred from homology"/>
<evidence type="ECO:0000256" key="6">
    <source>
        <dbReference type="ARBA" id="ARBA00023163"/>
    </source>
</evidence>
<dbReference type="PROSITE" id="PS00028">
    <property type="entry name" value="ZINC_FINGER_C2H2_1"/>
    <property type="match status" value="2"/>
</dbReference>
<reference evidence="12 13" key="1">
    <citation type="journal article" date="2017" name="Mycologia">
        <title>Bifiguratus adelaidae, gen. et sp. nov., a new member of Mucoromycotina in endophytic and soil-dwelling habitats.</title>
        <authorList>
            <person name="Torres-Cruz T.J."/>
            <person name="Billingsley Tobias T.L."/>
            <person name="Almatruk M."/>
            <person name="Hesse C."/>
            <person name="Kuske C.R."/>
            <person name="Desiro A."/>
            <person name="Benucci G.M."/>
            <person name="Bonito G."/>
            <person name="Stajich J.E."/>
            <person name="Dunlap C."/>
            <person name="Arnold A.E."/>
            <person name="Porras-Alfaro A."/>
        </authorList>
    </citation>
    <scope>NUCLEOTIDE SEQUENCE [LARGE SCALE GENOMIC DNA]</scope>
    <source>
        <strain evidence="12 13">AZ0501</strain>
    </source>
</reference>
<dbReference type="GO" id="GO:0005634">
    <property type="term" value="C:nucleus"/>
    <property type="evidence" value="ECO:0007669"/>
    <property type="project" value="UniProtKB-SubCell"/>
</dbReference>
<dbReference type="EMBL" id="MVBO01000120">
    <property type="protein sequence ID" value="OZJ02860.1"/>
    <property type="molecule type" value="Genomic_DNA"/>
</dbReference>
<keyword evidence="2" id="KW-0479">Metal-binding</keyword>
<dbReference type="Pfam" id="PF02200">
    <property type="entry name" value="STE"/>
    <property type="match status" value="1"/>
</dbReference>
<dbReference type="PROSITE" id="PS50157">
    <property type="entry name" value="ZINC_FINGER_C2H2_2"/>
    <property type="match status" value="2"/>
</dbReference>
<dbReference type="PANTHER" id="PTHR47427:SF1">
    <property type="entry name" value="PROTEIN STE12"/>
    <property type="match status" value="1"/>
</dbReference>
<feature type="domain" description="C2H2-type" evidence="11">
    <location>
        <begin position="495"/>
        <end position="522"/>
    </location>
</feature>
<dbReference type="AlphaFoldDB" id="A0A261XWY6"/>
<sequence length="651" mass="72088">MAYASCQSNLLPLNNETTSARLRQIDELKEFLAAAPYRLSAQASGTEEVLQFPLPTGESITCCRWIDGLFYITGTDIVRSLAFRLYAFGRPICNAKKFEEGVFSDLRSLKPGTAAILEESKSDFLEFLHKNGCIRTQKKQKVFYWQSVPHDQLFLDALDRDMKREQIGAEGGTSAHAEPAISFSLQPPEPLESDMIDMSSDKERDVSSCTQSPLSDISSPGAPIASSEVSVWPGSSECFPGAGLQPYSLPMWPTVDYGHMSQLPMDPDWSQKFDQLSLNIAQESLAQYHPLAGYPDDAINSAPFIASTIEQPCDHRWMQNGSVGPSGEDTGTNSSFDTAYFQSHHPHHPTTIAVPLCSESYDHDSTMDAKPGMDVLMPLLTTFPPGFNPGRRRSSSLSAVPSALTAETKLTTASTTERSSTKNGRKRANSDPDIGALKGLESECPEENESDSEKSGDLPSTDKQFVCPFQSCPRLFKRLEHVRRHLRTHTLERPYKCTECGKSFSRSDNLAQHKKTHIRKRIKAIQKEKRSQAIAEVVNSWNGDKPHRHSDQTARTGNPNASCTDCTNRICFTHGTPNVNILGMEHQTYGKHQRFVSVNVPQPYQGHSIPWQDSFAASTPMQGALNHIMLRPRSASNPILDNTLPIPTALL</sequence>
<gene>
    <name evidence="12" type="ORF">BZG36_04089</name>
</gene>